<dbReference type="InterPro" id="IPR032675">
    <property type="entry name" value="LRR_dom_sf"/>
</dbReference>
<dbReference type="InterPro" id="IPR011990">
    <property type="entry name" value="TPR-like_helical_dom_sf"/>
</dbReference>
<dbReference type="EMBL" id="JBJXBP010000006">
    <property type="protein sequence ID" value="KAL3824491.1"/>
    <property type="molecule type" value="Genomic_DNA"/>
</dbReference>
<keyword evidence="14" id="KW-1185">Reference proteome</keyword>
<dbReference type="SMART" id="SM00368">
    <property type="entry name" value="LRR_RI"/>
    <property type="match status" value="7"/>
</dbReference>
<evidence type="ECO:0000256" key="9">
    <source>
        <dbReference type="ARBA" id="ARBA00069409"/>
    </source>
</evidence>
<evidence type="ECO:0000256" key="4">
    <source>
        <dbReference type="ARBA" id="ARBA00022737"/>
    </source>
</evidence>
<dbReference type="PROSITE" id="PS50005">
    <property type="entry name" value="TPR"/>
    <property type="match status" value="1"/>
</dbReference>
<feature type="compositionally biased region" description="Polar residues" evidence="12">
    <location>
        <begin position="582"/>
        <end position="600"/>
    </location>
</feature>
<evidence type="ECO:0000256" key="1">
    <source>
        <dbReference type="ARBA" id="ARBA00004642"/>
    </source>
</evidence>
<dbReference type="Gene3D" id="1.25.40.10">
    <property type="entry name" value="Tetratricopeptide repeat domain"/>
    <property type="match status" value="2"/>
</dbReference>
<dbReference type="SUPFAM" id="SSF52047">
    <property type="entry name" value="RNI-like"/>
    <property type="match status" value="1"/>
</dbReference>
<keyword evidence="5" id="KW-0227">DNA damage</keyword>
<evidence type="ECO:0000256" key="2">
    <source>
        <dbReference type="ARBA" id="ARBA00010999"/>
    </source>
</evidence>
<keyword evidence="8" id="KW-0539">Nucleus</keyword>
<organism evidence="13 14">
    <name type="scientific">Penstemon smallii</name>
    <dbReference type="NCBI Taxonomy" id="265156"/>
    <lineage>
        <taxon>Eukaryota</taxon>
        <taxon>Viridiplantae</taxon>
        <taxon>Streptophyta</taxon>
        <taxon>Embryophyta</taxon>
        <taxon>Tracheophyta</taxon>
        <taxon>Spermatophyta</taxon>
        <taxon>Magnoliopsida</taxon>
        <taxon>eudicotyledons</taxon>
        <taxon>Gunneridae</taxon>
        <taxon>Pentapetalae</taxon>
        <taxon>asterids</taxon>
        <taxon>lamiids</taxon>
        <taxon>Lamiales</taxon>
        <taxon>Plantaginaceae</taxon>
        <taxon>Cheloneae</taxon>
        <taxon>Penstemon</taxon>
    </lineage>
</organism>
<feature type="coiled-coil region" evidence="11">
    <location>
        <begin position="296"/>
        <end position="333"/>
    </location>
</feature>
<dbReference type="Proteomes" id="UP001634393">
    <property type="component" value="Unassembled WGS sequence"/>
</dbReference>
<dbReference type="InterPro" id="IPR019734">
    <property type="entry name" value="TPR_rpt"/>
</dbReference>
<evidence type="ECO:0000313" key="13">
    <source>
        <dbReference type="EMBL" id="KAL3824491.1"/>
    </source>
</evidence>
<evidence type="ECO:0000256" key="11">
    <source>
        <dbReference type="SAM" id="Coils"/>
    </source>
</evidence>
<keyword evidence="6" id="KW-0156">Chromatin regulator</keyword>
<keyword evidence="4" id="KW-0677">Repeat</keyword>
<comment type="subcellular location">
    <subcellularLocation>
        <location evidence="1">Nucleus</location>
        <location evidence="1">Nucleoplasm</location>
    </subcellularLocation>
</comment>
<comment type="caution">
    <text evidence="13">The sequence shown here is derived from an EMBL/GenBank/DDBJ whole genome shotgun (WGS) entry which is preliminary data.</text>
</comment>
<dbReference type="GO" id="GO:0006325">
    <property type="term" value="P:chromatin organization"/>
    <property type="evidence" value="ECO:0007669"/>
    <property type="project" value="UniProtKB-KW"/>
</dbReference>
<dbReference type="SMART" id="SM00028">
    <property type="entry name" value="TPR"/>
    <property type="match status" value="7"/>
</dbReference>
<comment type="similarity">
    <text evidence="2">Belongs to the Tonsoku family.</text>
</comment>
<evidence type="ECO:0000256" key="10">
    <source>
        <dbReference type="PROSITE-ProRule" id="PRU00339"/>
    </source>
</evidence>
<evidence type="ECO:0000256" key="12">
    <source>
        <dbReference type="SAM" id="MobiDB-lite"/>
    </source>
</evidence>
<dbReference type="FunFam" id="3.80.10.10:FF:000500">
    <property type="entry name" value="Protein TONSOKU"/>
    <property type="match status" value="1"/>
</dbReference>
<feature type="compositionally biased region" description="Polar residues" evidence="12">
    <location>
        <begin position="530"/>
        <end position="544"/>
    </location>
</feature>
<evidence type="ECO:0000256" key="5">
    <source>
        <dbReference type="ARBA" id="ARBA00022763"/>
    </source>
</evidence>
<dbReference type="Pfam" id="PF13181">
    <property type="entry name" value="TPR_8"/>
    <property type="match status" value="2"/>
</dbReference>
<sequence length="1313" mass="147142">MRRKEEPSQQQQLVEATRAYKAAKEEGNQQEEARWANVIGHILKNRGEYVEALRWLRRDYDVSSKYLPEKQLLATCQSLGEIFLRLHQYEDALIIQKKHLEMAKDANDLAEQQRAITQLGRTYHEIFLKSDDDHSAIQNAKKYFRSAMKLAQTIKDSPLSEKGSFIKEYIDAHNNIGMLEIDLDNLDEAEKILMKGLHICNEEEVKGDDDARSRLHHNLGIVYLELRRWKIAETHITKDIIICNQIGHHQGEAKGYVNLGELQYRKQMYDEAISSYQKAFQLAKSLEDEDMLANQIAQNIETVREAMKVMDELKKEELNYKKLERNTNMAKGKDTERKYLLKQNASIDCLIEKSRIIFMWTKLREYGKMKKSIASDLCDKEKLSDSFLVIGESYQKLRNFKKALKWYRKGWKTFELIGNLEGQALAKINTGNVLDSDGDWIGALDAFKEGYRIAVNANLSSVQLSALENIHYSHMIRFDDIEEARKTKLLIDQLKQSKNEDLNAEDHLGDCCSETKIELDTQSTDEKSDGSCSPNTSKVNSLTSKSKDSVDDWNENIPLRSLIQSNKKIGKQRTAHGVAANASPSECVSPSQSLSRSAGSLTVNRKRVRVILSDDEGEDEKDHCSEHIVRKHTPEGIATSDELTRRYGSSQVPEVQDVSPVASSCTPVNLEKSTCSSKSRSSKPGAQDVKKFKFTDTCAAVGNFETHVNSTCAGSCNPSHYEICTRDVHSCCDEPCQHTIFKIDEDLLHVDLDLINSCGKLSIEQMKIELACLYYLRLPRQKRSRGLVPVFQHMKYNGRLLESMEALYSLRECATEKDWIEVSVSAMVPKNVMKLYIDFCEELDEPPSLKVVKTLYNLEVSDDKIIVPNCELRDVSAAPLLNALQLHSMITVLDLSHNLLGNGTVEKLKQVFVSPGQSHWGLILNLHSNQLGPAALYHICECPVLYARLEVLNISGNSLTDACASSMSTILQTCKALYSLDIENCSISSRTIQKVADSLHSESVLTHLYLGYNNPVSGNAMISLLCKLATLNRFQELSLNGIKLSKPVVDSLCQFAKDSCLSGLMLGNTNIGMEAAIQLIKPLSKDTQELLRLDLSFCGLTHDYIFSLGNEVALISGILELNLGGNPIMEEGSIALASLLSNPLCCLRVLVVNKCSLGLMGILHILKALSTNGYLEELNLAENVKSGEIQTLFGAVDPMVQISSTLQKDFNRLDENELEVADSEDDLEGVDICSSEKNFFLSELTNSITMARELKVLDLSHNGVSKEAADSLFTAWSLGARAGLAQRHVEENTVHLSVQGRKCCGIKSCCRRI</sequence>
<feature type="repeat" description="TPR" evidence="10">
    <location>
        <begin position="253"/>
        <end position="286"/>
    </location>
</feature>
<dbReference type="SUPFAM" id="SSF48452">
    <property type="entry name" value="TPR-like"/>
    <property type="match status" value="2"/>
</dbReference>
<name>A0ABD3SJC8_9LAMI</name>
<dbReference type="PANTHER" id="PTHR47684">
    <property type="entry name" value="PROTEIN TONSOKU"/>
    <property type="match status" value="1"/>
</dbReference>
<keyword evidence="11" id="KW-0175">Coiled coil</keyword>
<protein>
    <recommendedName>
        <fullName evidence="9">Protein TONSOKU</fullName>
    </recommendedName>
</protein>
<evidence type="ECO:0000256" key="7">
    <source>
        <dbReference type="ARBA" id="ARBA00023204"/>
    </source>
</evidence>
<dbReference type="Gene3D" id="3.80.10.10">
    <property type="entry name" value="Ribonuclease Inhibitor"/>
    <property type="match status" value="1"/>
</dbReference>
<feature type="compositionally biased region" description="Basic and acidic residues" evidence="12">
    <location>
        <begin position="520"/>
        <end position="529"/>
    </location>
</feature>
<keyword evidence="7" id="KW-0234">DNA repair</keyword>
<keyword evidence="3" id="KW-0433">Leucine-rich repeat</keyword>
<dbReference type="FunFam" id="1.25.40.10:FF:000961">
    <property type="entry name" value="Protein TONSOKU"/>
    <property type="match status" value="1"/>
</dbReference>
<gene>
    <name evidence="13" type="ORF">ACJIZ3_020520</name>
</gene>
<dbReference type="GO" id="GO:0006281">
    <property type="term" value="P:DNA repair"/>
    <property type="evidence" value="ECO:0007669"/>
    <property type="project" value="UniProtKB-KW"/>
</dbReference>
<dbReference type="SUPFAM" id="SSF81901">
    <property type="entry name" value="HCP-like"/>
    <property type="match status" value="1"/>
</dbReference>
<accession>A0ABD3SJC8</accession>
<evidence type="ECO:0000313" key="14">
    <source>
        <dbReference type="Proteomes" id="UP001634393"/>
    </source>
</evidence>
<evidence type="ECO:0000256" key="6">
    <source>
        <dbReference type="ARBA" id="ARBA00022853"/>
    </source>
</evidence>
<dbReference type="InterPro" id="IPR044227">
    <property type="entry name" value="TONSOKU"/>
</dbReference>
<feature type="region of interest" description="Disordered" evidence="12">
    <location>
        <begin position="520"/>
        <end position="551"/>
    </location>
</feature>
<keyword evidence="10" id="KW-0802">TPR repeat</keyword>
<reference evidence="13 14" key="1">
    <citation type="submission" date="2024-12" db="EMBL/GenBank/DDBJ databases">
        <title>The unique morphological basis and parallel evolutionary history of personate flowers in Penstemon.</title>
        <authorList>
            <person name="Depatie T.H."/>
            <person name="Wessinger C.A."/>
        </authorList>
    </citation>
    <scope>NUCLEOTIDE SEQUENCE [LARGE SCALE GENOMIC DNA]</scope>
    <source>
        <strain evidence="13">WTNN_2</strain>
        <tissue evidence="13">Leaf</tissue>
    </source>
</reference>
<proteinExistence type="inferred from homology"/>
<feature type="region of interest" description="Disordered" evidence="12">
    <location>
        <begin position="577"/>
        <end position="600"/>
    </location>
</feature>
<evidence type="ECO:0000256" key="8">
    <source>
        <dbReference type="ARBA" id="ARBA00023242"/>
    </source>
</evidence>
<dbReference type="GO" id="GO:0005654">
    <property type="term" value="C:nucleoplasm"/>
    <property type="evidence" value="ECO:0007669"/>
    <property type="project" value="UniProtKB-SubCell"/>
</dbReference>
<dbReference type="GO" id="GO:0042393">
    <property type="term" value="F:histone binding"/>
    <property type="evidence" value="ECO:0007669"/>
    <property type="project" value="UniProtKB-ARBA"/>
</dbReference>
<dbReference type="PANTHER" id="PTHR47684:SF1">
    <property type="entry name" value="PROTEIN TONSOKU"/>
    <property type="match status" value="1"/>
</dbReference>
<evidence type="ECO:0000256" key="3">
    <source>
        <dbReference type="ARBA" id="ARBA00022614"/>
    </source>
</evidence>